<organism evidence="1">
    <name type="scientific">Utricularia reniformis</name>
    <dbReference type="NCBI Taxonomy" id="192314"/>
    <lineage>
        <taxon>Eukaryota</taxon>
        <taxon>Viridiplantae</taxon>
        <taxon>Streptophyta</taxon>
        <taxon>Embryophyta</taxon>
        <taxon>Tracheophyta</taxon>
        <taxon>Spermatophyta</taxon>
        <taxon>Magnoliopsida</taxon>
        <taxon>eudicotyledons</taxon>
        <taxon>Gunneridae</taxon>
        <taxon>Pentapetalae</taxon>
        <taxon>asterids</taxon>
        <taxon>lamiids</taxon>
        <taxon>Lamiales</taxon>
        <taxon>Lentibulariaceae</taxon>
        <taxon>Utricularia</taxon>
    </lineage>
</organism>
<name>A0A1Y0B1M7_9LAMI</name>
<dbReference type="AlphaFoldDB" id="A0A1Y0B1M7"/>
<keyword evidence="1" id="KW-0496">Mitochondrion</keyword>
<dbReference type="EMBL" id="KY774314">
    <property type="protein sequence ID" value="ART31288.1"/>
    <property type="molecule type" value="Genomic_DNA"/>
</dbReference>
<reference evidence="1" key="1">
    <citation type="submission" date="2017-03" db="EMBL/GenBank/DDBJ databases">
        <title>The mitochondrial genome of the carnivorous plant Utricularia reniformis (Lentibulariaceae): structure, comparative analysis and evolutionary landmarks.</title>
        <authorList>
            <person name="Silva S.R."/>
            <person name="Alvarenga D.O."/>
            <person name="Michael T.P."/>
            <person name="Miranda V.F.O."/>
            <person name="Varani A.M."/>
        </authorList>
    </citation>
    <scope>NUCLEOTIDE SEQUENCE</scope>
</reference>
<proteinExistence type="predicted"/>
<evidence type="ECO:0000313" key="1">
    <source>
        <dbReference type="EMBL" id="ART31288.1"/>
    </source>
</evidence>
<accession>A0A1Y0B1M7</accession>
<sequence>MGFLIVGLVTDRTSYFKTRARKAPTLASTLATTPTTASSPVKSQ</sequence>
<geneLocation type="mitochondrion" evidence="1"/>
<gene>
    <name evidence="1" type="ORF">AEK19_MT1066</name>
</gene>
<protein>
    <submittedName>
        <fullName evidence="1">Uncharacterized protein</fullName>
    </submittedName>
</protein>